<dbReference type="OMA" id="ERAWFLH"/>
<dbReference type="OrthoDB" id="2098203at2759"/>
<dbReference type="GO" id="GO:0005739">
    <property type="term" value="C:mitochondrion"/>
    <property type="evidence" value="ECO:0007669"/>
    <property type="project" value="UniProtKB-SubCell"/>
</dbReference>
<comment type="similarity">
    <text evidence="2">Belongs to the mitochondrion-specific ribosomal protein mL40 family.</text>
</comment>
<evidence type="ECO:0000256" key="6">
    <source>
        <dbReference type="ARBA" id="ARBA00023274"/>
    </source>
</evidence>
<accession>M5G2H7</accession>
<comment type="subcellular location">
    <subcellularLocation>
        <location evidence="1">Mitochondrion</location>
    </subcellularLocation>
</comment>
<keyword evidence="6" id="KW-0687">Ribonucleoprotein</keyword>
<feature type="compositionally biased region" description="Basic and acidic residues" evidence="8">
    <location>
        <begin position="167"/>
        <end position="182"/>
    </location>
</feature>
<name>M5G2H7_DACPD</name>
<dbReference type="InterPro" id="IPR042831">
    <property type="entry name" value="Ribosomal_mL40_fung"/>
</dbReference>
<evidence type="ECO:0000256" key="5">
    <source>
        <dbReference type="ARBA" id="ARBA00023128"/>
    </source>
</evidence>
<keyword evidence="5" id="KW-0496">Mitochondrion</keyword>
<dbReference type="AlphaFoldDB" id="M5G2H7"/>
<dbReference type="GO" id="GO:0032543">
    <property type="term" value="P:mitochondrial translation"/>
    <property type="evidence" value="ECO:0007669"/>
    <property type="project" value="InterPro"/>
</dbReference>
<feature type="region of interest" description="Disordered" evidence="8">
    <location>
        <begin position="167"/>
        <end position="189"/>
    </location>
</feature>
<dbReference type="GO" id="GO:0003735">
    <property type="term" value="F:structural constituent of ribosome"/>
    <property type="evidence" value="ECO:0007669"/>
    <property type="project" value="InterPro"/>
</dbReference>
<evidence type="ECO:0000256" key="8">
    <source>
        <dbReference type="SAM" id="MobiDB-lite"/>
    </source>
</evidence>
<dbReference type="GO" id="GO:0005840">
    <property type="term" value="C:ribosome"/>
    <property type="evidence" value="ECO:0007669"/>
    <property type="project" value="UniProtKB-KW"/>
</dbReference>
<dbReference type="InterPro" id="IPR019192">
    <property type="entry name" value="Ribosomal_mL40"/>
</dbReference>
<dbReference type="EMBL" id="JH795868">
    <property type="protein sequence ID" value="EJU00062.1"/>
    <property type="molecule type" value="Genomic_DNA"/>
</dbReference>
<dbReference type="HOGENOM" id="CLU_090382_2_0_1"/>
<keyword evidence="10" id="KW-1185">Reference proteome</keyword>
<evidence type="ECO:0000313" key="10">
    <source>
        <dbReference type="Proteomes" id="UP000030653"/>
    </source>
</evidence>
<evidence type="ECO:0000256" key="3">
    <source>
        <dbReference type="ARBA" id="ARBA00022946"/>
    </source>
</evidence>
<evidence type="ECO:0000256" key="7">
    <source>
        <dbReference type="ARBA" id="ARBA00035192"/>
    </source>
</evidence>
<evidence type="ECO:0000256" key="4">
    <source>
        <dbReference type="ARBA" id="ARBA00022980"/>
    </source>
</evidence>
<gene>
    <name evidence="9" type="ORF">DACRYDRAFT_90110</name>
</gene>
<organism evidence="9 10">
    <name type="scientific">Dacryopinax primogenitus (strain DJM 731)</name>
    <name type="common">Brown rot fungus</name>
    <dbReference type="NCBI Taxonomy" id="1858805"/>
    <lineage>
        <taxon>Eukaryota</taxon>
        <taxon>Fungi</taxon>
        <taxon>Dikarya</taxon>
        <taxon>Basidiomycota</taxon>
        <taxon>Agaricomycotina</taxon>
        <taxon>Dacrymycetes</taxon>
        <taxon>Dacrymycetales</taxon>
        <taxon>Dacrymycetaceae</taxon>
        <taxon>Dacryopinax</taxon>
    </lineage>
</organism>
<evidence type="ECO:0000313" key="9">
    <source>
        <dbReference type="EMBL" id="EJU00062.1"/>
    </source>
</evidence>
<dbReference type="PANTHER" id="PTHR39150">
    <property type="entry name" value="54S RIBOSOMAL PROTEIN L28, MITOCHONDRIAL"/>
    <property type="match status" value="1"/>
</dbReference>
<proteinExistence type="inferred from homology"/>
<dbReference type="Gene3D" id="6.10.250.3440">
    <property type="match status" value="1"/>
</dbReference>
<dbReference type="PANTHER" id="PTHR39150:SF1">
    <property type="entry name" value="LARGE RIBOSOMAL SUBUNIT PROTEIN ML40"/>
    <property type="match status" value="1"/>
</dbReference>
<reference evidence="9 10" key="1">
    <citation type="journal article" date="2012" name="Science">
        <title>The Paleozoic origin of enzymatic lignin decomposition reconstructed from 31 fungal genomes.</title>
        <authorList>
            <person name="Floudas D."/>
            <person name="Binder M."/>
            <person name="Riley R."/>
            <person name="Barry K."/>
            <person name="Blanchette R.A."/>
            <person name="Henrissat B."/>
            <person name="Martinez A.T."/>
            <person name="Otillar R."/>
            <person name="Spatafora J.W."/>
            <person name="Yadav J.S."/>
            <person name="Aerts A."/>
            <person name="Benoit I."/>
            <person name="Boyd A."/>
            <person name="Carlson A."/>
            <person name="Copeland A."/>
            <person name="Coutinho P.M."/>
            <person name="de Vries R.P."/>
            <person name="Ferreira P."/>
            <person name="Findley K."/>
            <person name="Foster B."/>
            <person name="Gaskell J."/>
            <person name="Glotzer D."/>
            <person name="Gorecki P."/>
            <person name="Heitman J."/>
            <person name="Hesse C."/>
            <person name="Hori C."/>
            <person name="Igarashi K."/>
            <person name="Jurgens J.A."/>
            <person name="Kallen N."/>
            <person name="Kersten P."/>
            <person name="Kohler A."/>
            <person name="Kuees U."/>
            <person name="Kumar T.K.A."/>
            <person name="Kuo A."/>
            <person name="LaButti K."/>
            <person name="Larrondo L.F."/>
            <person name="Lindquist E."/>
            <person name="Ling A."/>
            <person name="Lombard V."/>
            <person name="Lucas S."/>
            <person name="Lundell T."/>
            <person name="Martin R."/>
            <person name="McLaughlin D.J."/>
            <person name="Morgenstern I."/>
            <person name="Morin E."/>
            <person name="Murat C."/>
            <person name="Nagy L.G."/>
            <person name="Nolan M."/>
            <person name="Ohm R.A."/>
            <person name="Patyshakuliyeva A."/>
            <person name="Rokas A."/>
            <person name="Ruiz-Duenas F.J."/>
            <person name="Sabat G."/>
            <person name="Salamov A."/>
            <person name="Samejima M."/>
            <person name="Schmutz J."/>
            <person name="Slot J.C."/>
            <person name="St John F."/>
            <person name="Stenlid J."/>
            <person name="Sun H."/>
            <person name="Sun S."/>
            <person name="Syed K."/>
            <person name="Tsang A."/>
            <person name="Wiebenga A."/>
            <person name="Young D."/>
            <person name="Pisabarro A."/>
            <person name="Eastwood D.C."/>
            <person name="Martin F."/>
            <person name="Cullen D."/>
            <person name="Grigoriev I.V."/>
            <person name="Hibbett D.S."/>
        </authorList>
    </citation>
    <scope>NUCLEOTIDE SEQUENCE [LARGE SCALE GENOMIC DNA]</scope>
    <source>
        <strain evidence="9 10">DJM-731 SS1</strain>
    </source>
</reference>
<protein>
    <recommendedName>
        <fullName evidence="7">Large ribosomal subunit protein mL40</fullName>
    </recommendedName>
</protein>
<keyword evidence="4" id="KW-0689">Ribosomal protein</keyword>
<dbReference type="RefSeq" id="XP_040626959.1">
    <property type="nucleotide sequence ID" value="XM_040776946.1"/>
</dbReference>
<dbReference type="Proteomes" id="UP000030653">
    <property type="component" value="Unassembled WGS sequence"/>
</dbReference>
<dbReference type="GO" id="GO:1990904">
    <property type="term" value="C:ribonucleoprotein complex"/>
    <property type="evidence" value="ECO:0007669"/>
    <property type="project" value="UniProtKB-KW"/>
</dbReference>
<keyword evidence="3" id="KW-0809">Transit peptide</keyword>
<dbReference type="Pfam" id="PF09812">
    <property type="entry name" value="MRP-L28"/>
    <property type="match status" value="1"/>
</dbReference>
<sequence>MFNVNVRVLPPRLVHTIPLLLRTYAAPARNVRDTSDPRVEIMKRALYPPTLDRKQDTSPTGLHRSDVNTLLDVAVPSAEAHETITRAWLLYQRQQRDARDADMGRKFDSMLAALDELKMCDEKLYRLAVYKPNMRKLSPEERDAMKGLKSSAARRAIEARNESLFPRELRIPTDTPSRKGWDHNWTPSE</sequence>
<dbReference type="GeneID" id="63692008"/>
<evidence type="ECO:0000256" key="2">
    <source>
        <dbReference type="ARBA" id="ARBA00009360"/>
    </source>
</evidence>
<dbReference type="STRING" id="1858805.M5G2H7"/>
<evidence type="ECO:0000256" key="1">
    <source>
        <dbReference type="ARBA" id="ARBA00004173"/>
    </source>
</evidence>